<dbReference type="EMBL" id="BMAO01026760">
    <property type="protein sequence ID" value="GFR12260.1"/>
    <property type="molecule type" value="Genomic_DNA"/>
</dbReference>
<accession>A0A8X6GZI3</accession>
<reference evidence="2" key="1">
    <citation type="submission" date="2020-07" db="EMBL/GenBank/DDBJ databases">
        <title>Multicomponent nature underlies the extraordinary mechanical properties of spider dragline silk.</title>
        <authorList>
            <person name="Kono N."/>
            <person name="Nakamura H."/>
            <person name="Mori M."/>
            <person name="Yoshida Y."/>
            <person name="Ohtoshi R."/>
            <person name="Malay A.D."/>
            <person name="Moran D.A.P."/>
            <person name="Tomita M."/>
            <person name="Numata K."/>
            <person name="Arakawa K."/>
        </authorList>
    </citation>
    <scope>NUCLEOTIDE SEQUENCE</scope>
</reference>
<gene>
    <name evidence="2" type="ORF">TNCT_484651</name>
</gene>
<evidence type="ECO:0000313" key="3">
    <source>
        <dbReference type="Proteomes" id="UP000887116"/>
    </source>
</evidence>
<dbReference type="AlphaFoldDB" id="A0A8X6GZI3"/>
<dbReference type="Proteomes" id="UP000887116">
    <property type="component" value="Unassembled WGS sequence"/>
</dbReference>
<evidence type="ECO:0000256" key="1">
    <source>
        <dbReference type="SAM" id="MobiDB-lite"/>
    </source>
</evidence>
<keyword evidence="3" id="KW-1185">Reference proteome</keyword>
<proteinExistence type="predicted"/>
<sequence>MTFRNLYRLFWYGKHHSKKDGNFKPPFETQHQPHLKHRNIKNKYTFQPRIEELVTPNFQHAIKHRNCFSEERPLLTKHGSAKSRSRNASNAEPLVAEER</sequence>
<name>A0A8X6GZI3_TRICU</name>
<comment type="caution">
    <text evidence="2">The sequence shown here is derived from an EMBL/GenBank/DDBJ whole genome shotgun (WGS) entry which is preliminary data.</text>
</comment>
<feature type="region of interest" description="Disordered" evidence="1">
    <location>
        <begin position="73"/>
        <end position="99"/>
    </location>
</feature>
<organism evidence="2 3">
    <name type="scientific">Trichonephila clavata</name>
    <name type="common">Joro spider</name>
    <name type="synonym">Nephila clavata</name>
    <dbReference type="NCBI Taxonomy" id="2740835"/>
    <lineage>
        <taxon>Eukaryota</taxon>
        <taxon>Metazoa</taxon>
        <taxon>Ecdysozoa</taxon>
        <taxon>Arthropoda</taxon>
        <taxon>Chelicerata</taxon>
        <taxon>Arachnida</taxon>
        <taxon>Araneae</taxon>
        <taxon>Araneomorphae</taxon>
        <taxon>Entelegynae</taxon>
        <taxon>Araneoidea</taxon>
        <taxon>Nephilidae</taxon>
        <taxon>Trichonephila</taxon>
    </lineage>
</organism>
<evidence type="ECO:0000313" key="2">
    <source>
        <dbReference type="EMBL" id="GFR12260.1"/>
    </source>
</evidence>
<protein>
    <submittedName>
        <fullName evidence="2">Uncharacterized protein</fullName>
    </submittedName>
</protein>